<keyword evidence="6 11" id="KW-1133">Transmembrane helix</keyword>
<accession>A0ABM0M773</accession>
<evidence type="ECO:0000256" key="8">
    <source>
        <dbReference type="ARBA" id="ARBA00023170"/>
    </source>
</evidence>
<dbReference type="PANTHER" id="PTHR11920">
    <property type="entry name" value="GUANYLYL CYCLASE"/>
    <property type="match status" value="1"/>
</dbReference>
<keyword evidence="3 11" id="KW-0812">Transmembrane</keyword>
<evidence type="ECO:0000256" key="7">
    <source>
        <dbReference type="ARBA" id="ARBA00023136"/>
    </source>
</evidence>
<dbReference type="Pfam" id="PF01094">
    <property type="entry name" value="ANF_receptor"/>
    <property type="match status" value="1"/>
</dbReference>
<comment type="catalytic activity">
    <reaction evidence="1">
        <text>GTP = 3',5'-cyclic GMP + diphosphate</text>
        <dbReference type="Rhea" id="RHEA:13665"/>
        <dbReference type="ChEBI" id="CHEBI:33019"/>
        <dbReference type="ChEBI" id="CHEBI:37565"/>
        <dbReference type="ChEBI" id="CHEBI:57746"/>
        <dbReference type="EC" id="4.6.1.2"/>
    </reaction>
</comment>
<evidence type="ECO:0000313" key="14">
    <source>
        <dbReference type="RefSeq" id="XP_006815864.1"/>
    </source>
</evidence>
<dbReference type="PANTHER" id="PTHR11920:SF494">
    <property type="entry name" value="ATRIAL NATRIURETIC PEPTIDE RECEPTOR 2"/>
    <property type="match status" value="1"/>
</dbReference>
<gene>
    <name evidence="14" type="primary">LOC102803372</name>
</gene>
<evidence type="ECO:0000256" key="10">
    <source>
        <dbReference type="ARBA" id="ARBA00023239"/>
    </source>
</evidence>
<keyword evidence="4" id="KW-0732">Signal</keyword>
<protein>
    <submittedName>
        <fullName evidence="14">Atrial natriuretic peptide receptor 1-like</fullName>
    </submittedName>
</protein>
<keyword evidence="10" id="KW-0456">Lyase</keyword>
<evidence type="ECO:0000256" key="1">
    <source>
        <dbReference type="ARBA" id="ARBA00001436"/>
    </source>
</evidence>
<dbReference type="SUPFAM" id="SSF53822">
    <property type="entry name" value="Periplasmic binding protein-like I"/>
    <property type="match status" value="1"/>
</dbReference>
<dbReference type="InterPro" id="IPR001828">
    <property type="entry name" value="ANF_lig-bd_rcpt"/>
</dbReference>
<feature type="transmembrane region" description="Helical" evidence="11">
    <location>
        <begin position="257"/>
        <end position="279"/>
    </location>
</feature>
<dbReference type="PRINTS" id="PR00255">
    <property type="entry name" value="NATPEPTIDER"/>
</dbReference>
<evidence type="ECO:0000256" key="9">
    <source>
        <dbReference type="ARBA" id="ARBA00023180"/>
    </source>
</evidence>
<evidence type="ECO:0000259" key="12">
    <source>
        <dbReference type="Pfam" id="PF01094"/>
    </source>
</evidence>
<proteinExistence type="predicted"/>
<keyword evidence="7 11" id="KW-0472">Membrane</keyword>
<evidence type="ECO:0000256" key="2">
    <source>
        <dbReference type="ARBA" id="ARBA00004479"/>
    </source>
</evidence>
<evidence type="ECO:0000256" key="3">
    <source>
        <dbReference type="ARBA" id="ARBA00022692"/>
    </source>
</evidence>
<dbReference type="RefSeq" id="XP_006815864.1">
    <property type="nucleotide sequence ID" value="XM_006815801.1"/>
</dbReference>
<evidence type="ECO:0000256" key="11">
    <source>
        <dbReference type="SAM" id="Phobius"/>
    </source>
</evidence>
<dbReference type="InterPro" id="IPR050401">
    <property type="entry name" value="Cyclic_nucleotide_synthase"/>
</dbReference>
<keyword evidence="5" id="KW-0547">Nucleotide-binding</keyword>
<keyword evidence="8" id="KW-0675">Receptor</keyword>
<dbReference type="InterPro" id="IPR028082">
    <property type="entry name" value="Peripla_BP_I"/>
</dbReference>
<organism evidence="13 14">
    <name type="scientific">Saccoglossus kowalevskii</name>
    <name type="common">Acorn worm</name>
    <dbReference type="NCBI Taxonomy" id="10224"/>
    <lineage>
        <taxon>Eukaryota</taxon>
        <taxon>Metazoa</taxon>
        <taxon>Hemichordata</taxon>
        <taxon>Enteropneusta</taxon>
        <taxon>Harrimaniidae</taxon>
        <taxon>Saccoglossus</taxon>
    </lineage>
</organism>
<evidence type="ECO:0000313" key="13">
    <source>
        <dbReference type="Proteomes" id="UP000694865"/>
    </source>
</evidence>
<keyword evidence="13" id="KW-1185">Reference proteome</keyword>
<sequence length="316" mass="35874">MDIFPNWLYILITFSDRYASTCVCYMVFIIIAAKGETVRNLMLNAYDLGLINGSYAFFCIEFFKQKDTFGDFSWISQDGRNEDAKKAYEALFKLSFYKPANNEFNKFADEVKLRSKAEFGYEYGPDEEVSVLTAVAHDTVILYAIALNETLSEGGDPYNGTELVSRLYGRTFKGIQGNVTIDMSGDRDADFMMYDMTDIENGKFEVVGNYFGNRKVYEEVEGRPIHWPGGATGPPEDEPECGFHGEYCPEEEPVNPMYVVASIFAVCLVVLAVIIVVMYRKYKLQQAVANMLWRIDFDDLVLHGMKIGTTQQTPLK</sequence>
<dbReference type="Proteomes" id="UP000694865">
    <property type="component" value="Unplaced"/>
</dbReference>
<dbReference type="Gene3D" id="3.40.50.2300">
    <property type="match status" value="2"/>
</dbReference>
<feature type="non-terminal residue" evidence="14">
    <location>
        <position position="316"/>
    </location>
</feature>
<reference evidence="14" key="1">
    <citation type="submission" date="2025-08" db="UniProtKB">
        <authorList>
            <consortium name="RefSeq"/>
        </authorList>
    </citation>
    <scope>IDENTIFICATION</scope>
    <source>
        <tissue evidence="14">Testes</tissue>
    </source>
</reference>
<keyword evidence="9" id="KW-0325">Glycoprotein</keyword>
<evidence type="ECO:0000256" key="6">
    <source>
        <dbReference type="ARBA" id="ARBA00022989"/>
    </source>
</evidence>
<feature type="domain" description="Receptor ligand binding region" evidence="12">
    <location>
        <begin position="29"/>
        <end position="198"/>
    </location>
</feature>
<name>A0ABM0M773_SACKO</name>
<evidence type="ECO:0000256" key="4">
    <source>
        <dbReference type="ARBA" id="ARBA00022729"/>
    </source>
</evidence>
<dbReference type="GeneID" id="102803372"/>
<evidence type="ECO:0000256" key="5">
    <source>
        <dbReference type="ARBA" id="ARBA00022741"/>
    </source>
</evidence>
<dbReference type="InterPro" id="IPR001170">
    <property type="entry name" value="ANPR/GUC"/>
</dbReference>
<comment type="subcellular location">
    <subcellularLocation>
        <location evidence="2">Membrane</location>
        <topology evidence="2">Single-pass type I membrane protein</topology>
    </subcellularLocation>
</comment>